<evidence type="ECO:0008006" key="7">
    <source>
        <dbReference type="Google" id="ProtNLM"/>
    </source>
</evidence>
<dbReference type="InterPro" id="IPR036116">
    <property type="entry name" value="FN3_sf"/>
</dbReference>
<evidence type="ECO:0000313" key="6">
    <source>
        <dbReference type="Proteomes" id="UP000194873"/>
    </source>
</evidence>
<dbReference type="InterPro" id="IPR013783">
    <property type="entry name" value="Ig-like_fold"/>
</dbReference>
<dbReference type="SUPFAM" id="SSF49299">
    <property type="entry name" value="PKD domain"/>
    <property type="match status" value="1"/>
</dbReference>
<feature type="domain" description="PKD" evidence="2">
    <location>
        <begin position="1019"/>
        <end position="1101"/>
    </location>
</feature>
<feature type="domain" description="CBM3" evidence="4">
    <location>
        <begin position="1438"/>
        <end position="1586"/>
    </location>
</feature>
<keyword evidence="6" id="KW-1185">Reference proteome</keyword>
<dbReference type="InterPro" id="IPR035986">
    <property type="entry name" value="PKD_dom_sf"/>
</dbReference>
<evidence type="ECO:0000259" key="2">
    <source>
        <dbReference type="PROSITE" id="PS50093"/>
    </source>
</evidence>
<feature type="chain" id="PRO_5012986966" description="PKD domain-containing protein" evidence="1">
    <location>
        <begin position="32"/>
        <end position="1691"/>
    </location>
</feature>
<dbReference type="SMART" id="SM01067">
    <property type="entry name" value="CBM_3"/>
    <property type="match status" value="2"/>
</dbReference>
<dbReference type="Gene3D" id="2.60.40.10">
    <property type="entry name" value="Immunoglobulins"/>
    <property type="match status" value="2"/>
</dbReference>
<dbReference type="Pfam" id="PF18962">
    <property type="entry name" value="Por_Secre_tail"/>
    <property type="match status" value="1"/>
</dbReference>
<feature type="signal peptide" evidence="1">
    <location>
        <begin position="1"/>
        <end position="31"/>
    </location>
</feature>
<dbReference type="Pfam" id="PF18911">
    <property type="entry name" value="PKD_4"/>
    <property type="match status" value="1"/>
</dbReference>
<dbReference type="InterPro" id="IPR008965">
    <property type="entry name" value="CBM2/CBM3_carb-bd_dom_sf"/>
</dbReference>
<proteinExistence type="predicted"/>
<feature type="domain" description="Fibronectin type-III" evidence="3">
    <location>
        <begin position="566"/>
        <end position="664"/>
    </location>
</feature>
<organism evidence="5 6">
    <name type="scientific">Hymenobacter crusticola</name>
    <dbReference type="NCBI Taxonomy" id="1770526"/>
    <lineage>
        <taxon>Bacteria</taxon>
        <taxon>Pseudomonadati</taxon>
        <taxon>Bacteroidota</taxon>
        <taxon>Cytophagia</taxon>
        <taxon>Cytophagales</taxon>
        <taxon>Hymenobacteraceae</taxon>
        <taxon>Hymenobacter</taxon>
    </lineage>
</organism>
<dbReference type="InterPro" id="IPR000601">
    <property type="entry name" value="PKD_dom"/>
</dbReference>
<evidence type="ECO:0000256" key="1">
    <source>
        <dbReference type="SAM" id="SignalP"/>
    </source>
</evidence>
<accession>A0A243WBB7</accession>
<evidence type="ECO:0000259" key="3">
    <source>
        <dbReference type="PROSITE" id="PS50853"/>
    </source>
</evidence>
<dbReference type="InterPro" id="IPR003961">
    <property type="entry name" value="FN3_dom"/>
</dbReference>
<dbReference type="GO" id="GO:0005975">
    <property type="term" value="P:carbohydrate metabolic process"/>
    <property type="evidence" value="ECO:0007669"/>
    <property type="project" value="InterPro"/>
</dbReference>
<dbReference type="SMART" id="SM00089">
    <property type="entry name" value="PKD"/>
    <property type="match status" value="1"/>
</dbReference>
<dbReference type="OrthoDB" id="602637at2"/>
<dbReference type="PROSITE" id="PS51172">
    <property type="entry name" value="CBM3"/>
    <property type="match status" value="2"/>
</dbReference>
<feature type="domain" description="CBM3" evidence="4">
    <location>
        <begin position="1281"/>
        <end position="1432"/>
    </location>
</feature>
<dbReference type="InterPro" id="IPR026444">
    <property type="entry name" value="Secre_tail"/>
</dbReference>
<dbReference type="Gene3D" id="2.60.40.710">
    <property type="entry name" value="Endoglucanase-like"/>
    <property type="match status" value="2"/>
</dbReference>
<protein>
    <recommendedName>
        <fullName evidence="7">PKD domain-containing protein</fullName>
    </recommendedName>
</protein>
<dbReference type="PROSITE" id="PS50853">
    <property type="entry name" value="FN3"/>
    <property type="match status" value="1"/>
</dbReference>
<keyword evidence="1" id="KW-0732">Signal</keyword>
<sequence>MTRFYKTAWKLGQLPALLACLFLLSSQLSWGQTVPYPLMGGTYTENFAEIGTVSGSSSAGWTTTGWAFNFASGTGANRFSVATATAPATLPNSTTVFATSTSGGVQKGTGSIILLATGPTDGTNAAAFDLNLDFAASTAGSISLDWAEVNNSTGNRQATFKLQTNTGTNGAFVDLDGSTVVITNNVAANGSLTTIPLPAAFANKRDAKIRFYLATTAGGITGSRPKISLDNITVVTSPTGTPTPTNSIATTASAFNSPFCLTATEGSTPFNVVYTTTGTLTGTFRVQLSNASGSFASGTTIIGEGTSSPIAATIPANTASGTGYRVRVINEAAAINGTDNGTNLTINLGSATNTVNIAPETAQTITLTGSGATLTATAATGSVFTWQYSIGVDGPFTPIASASGATYQPKGSDFGAAGTYYIVVSASATTPCGSANGKSTPVAITVAAPKPEIITSLTSMPAFGSTVAGAASTSKSFTVSGTGLSSALIVSPPVGFEIRTGEQPFSCCVIQLQPSNGTVNPTTIDVRFAPTAALPYQTAIPVTSTGLPEQAVAVSGTSTAPVYPATVSTTTLTNVTPTAATTGGTVESDGGSPVTARGVVWAKTPNPVLGTLKTANGAEAGTFSSAITGLVPNTTYYVRAYATNAAGTAYGEEFSFTTVEVPLATEPTQSATPVASQVTNTSIQLILNGGDGAKHLVLARLNGAVNALPVDATTYADSTVFGKGAVLGTGNYVVYAGTRDTVVVTNLRPNTQYAFAVFDYSDNNTPYAENYLATSPGTLVDTTLALPATMLLEENFAYTAGALLTANNWTSHSGTSNFIPVTPSGLEYASYGASKIGNAASLTTTGQDVNRQFPAVYARTPVYASFLVNVSAAKVSSDGEGDYFFHLGPTTLNGNFKARVFARKNPVTGKLQFGISGNGTSGTTPNYTTNDYDYNTTYLVVVNYSFDENGNVSKLFINPALDAEPVNADAAYTETSGSPSDIGTVALRQGTTTIAPTLVIDGIRIGNSYRVVRTGLICLPPQPAFTTNTVCLGQPTAFTNTSKAVEANATYAWDIDNNGTVDYTTKNIAHTYAEAGTYTAKLTITQGECADSYTQQVTVRALPTVALSGTATICAGTSTKLALHLTGVAPWTVTYSTDVDPTAKTLVINAADVSSTGDYLLTVSPATKQTYTLTAVSDGNCTGLAPTGSATVTVNTKPVLTLPTIAATNATAGLRGASVAFAATATGSTPAPSLVYSILKNNVVTTITSPYVFPLGTTTVTATATNDCGSTSGTFAVTVQTPTVVTVLHQNADGSVANNTIKPNLQLINNSTAAIPYKDLTVRYWLTVEDYASVVAAIDYAQLGTSGVKAQYVALDQPAQGAFGYVEYSFTAAGSLTAGGNSGAIQSRIYKQTQTNFNEADDYSYATSSTYVKNERITVYRKGELIAGIEPALVPMPTKPELVVLSQNKEKKATSNTISTYLQVRNQGYVPVAYKDLTVRYWFSPDGTQALNAYMDYAQLGANNVKVTFGKAGTETYAELRFADALGTFAPLSNTGNVQYRLAKSDWSNFNQANDYSYVAAADVLAENAHITAYVNGALVYGQEPTGATSTRATAAVLGTQSTTGAKAVVSSYPNPFTGSTTIAFTAAQSQDYQLEIYDISGRLVQKLKSGKAQVGQLVEVEWQAGNAPAGLYLARLTTGTTVQQVKLVLQ</sequence>
<dbReference type="InterPro" id="IPR036966">
    <property type="entry name" value="CBM3_sf"/>
</dbReference>
<dbReference type="InterPro" id="IPR022409">
    <property type="entry name" value="PKD/Chitinase_dom"/>
</dbReference>
<gene>
    <name evidence="5" type="ORF">BXP70_17365</name>
</gene>
<dbReference type="InterPro" id="IPR001956">
    <property type="entry name" value="CBM3"/>
</dbReference>
<dbReference type="InterPro" id="IPR056541">
    <property type="entry name" value="Ig-like_POM152"/>
</dbReference>
<dbReference type="RefSeq" id="WP_086595364.1">
    <property type="nucleotide sequence ID" value="NZ_MTSE01000009.1"/>
</dbReference>
<dbReference type="NCBIfam" id="TIGR04183">
    <property type="entry name" value="Por_Secre_tail"/>
    <property type="match status" value="1"/>
</dbReference>
<dbReference type="Proteomes" id="UP000194873">
    <property type="component" value="Unassembled WGS sequence"/>
</dbReference>
<dbReference type="Pfam" id="PF00942">
    <property type="entry name" value="CBM_3"/>
    <property type="match status" value="2"/>
</dbReference>
<dbReference type="PROSITE" id="PS50093">
    <property type="entry name" value="PKD"/>
    <property type="match status" value="1"/>
</dbReference>
<dbReference type="GO" id="GO:0030248">
    <property type="term" value="F:cellulose binding"/>
    <property type="evidence" value="ECO:0007669"/>
    <property type="project" value="InterPro"/>
</dbReference>
<dbReference type="SUPFAM" id="SSF49265">
    <property type="entry name" value="Fibronectin type III"/>
    <property type="match status" value="1"/>
</dbReference>
<dbReference type="Pfam" id="PF24312">
    <property type="entry name" value="Ig-like_POM152"/>
    <property type="match status" value="1"/>
</dbReference>
<evidence type="ECO:0000313" key="5">
    <source>
        <dbReference type="EMBL" id="OUJ72679.1"/>
    </source>
</evidence>
<dbReference type="SUPFAM" id="SSF49384">
    <property type="entry name" value="Carbohydrate-binding domain"/>
    <property type="match status" value="2"/>
</dbReference>
<comment type="caution">
    <text evidence="5">The sequence shown here is derived from an EMBL/GenBank/DDBJ whole genome shotgun (WGS) entry which is preliminary data.</text>
</comment>
<reference evidence="5 6" key="1">
    <citation type="submission" date="2017-01" db="EMBL/GenBank/DDBJ databases">
        <title>A new Hymenobacter.</title>
        <authorList>
            <person name="Liang Y."/>
            <person name="Feng F."/>
        </authorList>
    </citation>
    <scope>NUCLEOTIDE SEQUENCE [LARGE SCALE GENOMIC DNA]</scope>
    <source>
        <strain evidence="5">MIMBbqt21</strain>
    </source>
</reference>
<dbReference type="EMBL" id="MTSE01000009">
    <property type="protein sequence ID" value="OUJ72679.1"/>
    <property type="molecule type" value="Genomic_DNA"/>
</dbReference>
<name>A0A243WBB7_9BACT</name>
<dbReference type="CDD" id="cd00146">
    <property type="entry name" value="PKD"/>
    <property type="match status" value="1"/>
</dbReference>
<evidence type="ECO:0000259" key="4">
    <source>
        <dbReference type="PROSITE" id="PS51172"/>
    </source>
</evidence>